<keyword evidence="3 6" id="KW-0812">Transmembrane</keyword>
<keyword evidence="2" id="KW-1003">Cell membrane</keyword>
<organism evidence="7 8">
    <name type="scientific">Helicobacter cinaedi</name>
    <dbReference type="NCBI Taxonomy" id="213"/>
    <lineage>
        <taxon>Bacteria</taxon>
        <taxon>Pseudomonadati</taxon>
        <taxon>Campylobacterota</taxon>
        <taxon>Epsilonproteobacteria</taxon>
        <taxon>Campylobacterales</taxon>
        <taxon>Helicobacteraceae</taxon>
        <taxon>Helicobacter</taxon>
    </lineage>
</organism>
<feature type="transmembrane region" description="Helical" evidence="6">
    <location>
        <begin position="220"/>
        <end position="242"/>
    </location>
</feature>
<dbReference type="Pfam" id="PF01810">
    <property type="entry name" value="LysE"/>
    <property type="match status" value="1"/>
</dbReference>
<evidence type="ECO:0000256" key="4">
    <source>
        <dbReference type="ARBA" id="ARBA00022989"/>
    </source>
</evidence>
<feature type="transmembrane region" description="Helical" evidence="6">
    <location>
        <begin position="55"/>
        <end position="76"/>
    </location>
</feature>
<dbReference type="InterPro" id="IPR001123">
    <property type="entry name" value="LeuE-type"/>
</dbReference>
<feature type="transmembrane region" description="Helical" evidence="6">
    <location>
        <begin position="12"/>
        <end position="34"/>
    </location>
</feature>
<dbReference type="EMBL" id="UGHZ01000003">
    <property type="protein sequence ID" value="STP13699.1"/>
    <property type="molecule type" value="Genomic_DNA"/>
</dbReference>
<dbReference type="RefSeq" id="WP_258554257.1">
    <property type="nucleotide sequence ID" value="NZ_UGHZ01000003.1"/>
</dbReference>
<evidence type="ECO:0000256" key="6">
    <source>
        <dbReference type="SAM" id="Phobius"/>
    </source>
</evidence>
<proteinExistence type="predicted"/>
<feature type="transmembrane region" description="Helical" evidence="6">
    <location>
        <begin position="82"/>
        <end position="106"/>
    </location>
</feature>
<evidence type="ECO:0000313" key="8">
    <source>
        <dbReference type="Proteomes" id="UP000255335"/>
    </source>
</evidence>
<sequence>MLDFALLDLTLFSAYLGAVITLIITPGPVVALVLKNTLKGQDSKTKSTQALKTICGTNLGSLILIAVSIAVILGVAKVSETMLGIMSIVGCGFILYLGSSSLLGFFKQRKCGDSAQPCHIERSEISYKDSKFESNQSEDSLEKTTQNKYSPFLQGLLLSLSNPKDILFFIAFFPQFLGITHSIYLSITVLTLSWIALDFSLLFIISYISQKMQLERFETLIAPLSDIVLIMVGIFGIVYGVMSLQN</sequence>
<dbReference type="Proteomes" id="UP000255335">
    <property type="component" value="Unassembled WGS sequence"/>
</dbReference>
<keyword evidence="4 6" id="KW-1133">Transmembrane helix</keyword>
<evidence type="ECO:0000256" key="3">
    <source>
        <dbReference type="ARBA" id="ARBA00022692"/>
    </source>
</evidence>
<accession>A0A377JYH1</accession>
<keyword evidence="5 6" id="KW-0472">Membrane</keyword>
<gene>
    <name evidence="7" type="primary">leuE_2</name>
    <name evidence="7" type="ORF">NCTC12221_01777</name>
</gene>
<dbReference type="GO" id="GO:0015171">
    <property type="term" value="F:amino acid transmembrane transporter activity"/>
    <property type="evidence" value="ECO:0007669"/>
    <property type="project" value="TreeGrafter"/>
</dbReference>
<name>A0A377JYH1_9HELI</name>
<dbReference type="AlphaFoldDB" id="A0A377JYH1"/>
<feature type="transmembrane region" description="Helical" evidence="6">
    <location>
        <begin position="191"/>
        <end position="208"/>
    </location>
</feature>
<dbReference type="PANTHER" id="PTHR30086">
    <property type="entry name" value="ARGININE EXPORTER PROTEIN ARGO"/>
    <property type="match status" value="1"/>
</dbReference>
<evidence type="ECO:0000256" key="2">
    <source>
        <dbReference type="ARBA" id="ARBA00022475"/>
    </source>
</evidence>
<evidence type="ECO:0000313" key="7">
    <source>
        <dbReference type="EMBL" id="STP13699.1"/>
    </source>
</evidence>
<dbReference type="GO" id="GO:0005886">
    <property type="term" value="C:plasma membrane"/>
    <property type="evidence" value="ECO:0007669"/>
    <property type="project" value="UniProtKB-SubCell"/>
</dbReference>
<comment type="subcellular location">
    <subcellularLocation>
        <location evidence="1">Cell membrane</location>
        <topology evidence="1">Multi-pass membrane protein</topology>
    </subcellularLocation>
</comment>
<dbReference type="PANTHER" id="PTHR30086:SF20">
    <property type="entry name" value="ARGININE EXPORTER PROTEIN ARGO-RELATED"/>
    <property type="match status" value="1"/>
</dbReference>
<reference evidence="7 8" key="1">
    <citation type="submission" date="2018-06" db="EMBL/GenBank/DDBJ databases">
        <authorList>
            <consortium name="Pathogen Informatics"/>
            <person name="Doyle S."/>
        </authorList>
    </citation>
    <scope>NUCLEOTIDE SEQUENCE [LARGE SCALE GENOMIC DNA]</scope>
    <source>
        <strain evidence="7 8">NCTC12221</strain>
    </source>
</reference>
<evidence type="ECO:0000256" key="1">
    <source>
        <dbReference type="ARBA" id="ARBA00004651"/>
    </source>
</evidence>
<protein>
    <submittedName>
        <fullName evidence="7">Leucine efflux protein</fullName>
    </submittedName>
</protein>
<evidence type="ECO:0000256" key="5">
    <source>
        <dbReference type="ARBA" id="ARBA00023136"/>
    </source>
</evidence>